<protein>
    <recommendedName>
        <fullName evidence="3">BTB domain-containing protein</fullName>
    </recommendedName>
</protein>
<dbReference type="InterPro" id="IPR011333">
    <property type="entry name" value="SKP1/BTB/POZ_sf"/>
</dbReference>
<gene>
    <name evidence="1" type="ORF">AMATHDRAFT_50354</name>
</gene>
<dbReference type="Gene3D" id="3.30.710.10">
    <property type="entry name" value="Potassium Channel Kv1.1, Chain A"/>
    <property type="match status" value="1"/>
</dbReference>
<evidence type="ECO:0000313" key="2">
    <source>
        <dbReference type="Proteomes" id="UP000242287"/>
    </source>
</evidence>
<evidence type="ECO:0008006" key="3">
    <source>
        <dbReference type="Google" id="ProtNLM"/>
    </source>
</evidence>
<sequence length="276" mass="31112">MDVLMSSLSAIPAPTPVYIKHETFYFADVYFVFEETLFKIPQLYIQESPVIKAALKTEPSAAGDEQNERTNIKGNGTFQNPFICSDIEKGAFVALLNVLYPMRFNKNSYPPLLTMDWIKVLDLSFRWKLDEVHSIAIHHLTRKKLDAIEKLELANKYGIESWIIPAIKELVEKGERITAQGAMRIGVELALRIAHSQGEAKGRSNPEADLVSQPAPIDPIERKFEDLVPNTRKARKGSPVSVVVRQGPAIDFLEKDVQQPAPVMSKNKQPSWLKKC</sequence>
<dbReference type="AlphaFoldDB" id="A0A2A9N9T5"/>
<name>A0A2A9N9T5_9AGAR</name>
<keyword evidence="2" id="KW-1185">Reference proteome</keyword>
<dbReference type="STRING" id="703135.A0A2A9N9T5"/>
<dbReference type="Proteomes" id="UP000242287">
    <property type="component" value="Unassembled WGS sequence"/>
</dbReference>
<organism evidence="1 2">
    <name type="scientific">Amanita thiersii Skay4041</name>
    <dbReference type="NCBI Taxonomy" id="703135"/>
    <lineage>
        <taxon>Eukaryota</taxon>
        <taxon>Fungi</taxon>
        <taxon>Dikarya</taxon>
        <taxon>Basidiomycota</taxon>
        <taxon>Agaricomycotina</taxon>
        <taxon>Agaricomycetes</taxon>
        <taxon>Agaricomycetidae</taxon>
        <taxon>Agaricales</taxon>
        <taxon>Pluteineae</taxon>
        <taxon>Amanitaceae</taxon>
        <taxon>Amanita</taxon>
    </lineage>
</organism>
<evidence type="ECO:0000313" key="1">
    <source>
        <dbReference type="EMBL" id="PFH47359.1"/>
    </source>
</evidence>
<proteinExistence type="predicted"/>
<dbReference type="OrthoDB" id="2593747at2759"/>
<reference evidence="1 2" key="1">
    <citation type="submission" date="2014-02" db="EMBL/GenBank/DDBJ databases">
        <title>Transposable element dynamics among asymbiotic and ectomycorrhizal Amanita fungi.</title>
        <authorList>
            <consortium name="DOE Joint Genome Institute"/>
            <person name="Hess J."/>
            <person name="Skrede I."/>
            <person name="Wolfe B."/>
            <person name="LaButti K."/>
            <person name="Ohm R.A."/>
            <person name="Grigoriev I.V."/>
            <person name="Pringle A."/>
        </authorList>
    </citation>
    <scope>NUCLEOTIDE SEQUENCE [LARGE SCALE GENOMIC DNA]</scope>
    <source>
        <strain evidence="1 2">SKay4041</strain>
    </source>
</reference>
<accession>A0A2A9N9T5</accession>
<dbReference type="EMBL" id="KZ302115">
    <property type="protein sequence ID" value="PFH47359.1"/>
    <property type="molecule type" value="Genomic_DNA"/>
</dbReference>